<accession>A0A3Q8SAQ5</accession>
<reference evidence="1 2" key="1">
    <citation type="submission" date="2018-11" db="EMBL/GenBank/DDBJ databases">
        <title>Genome sequencing of Paenibacillus lentus DSM25539(T).</title>
        <authorList>
            <person name="Kook J.-K."/>
            <person name="Park S.-N."/>
            <person name="Lim Y.K."/>
        </authorList>
    </citation>
    <scope>NUCLEOTIDE SEQUENCE [LARGE SCALE GENOMIC DNA]</scope>
    <source>
        <strain evidence="1 2">DSM 25539</strain>
    </source>
</reference>
<dbReference type="EMBL" id="CP034248">
    <property type="protein sequence ID" value="AZK46230.1"/>
    <property type="molecule type" value="Genomic_DNA"/>
</dbReference>
<dbReference type="KEGG" id="plen:EIM92_08610"/>
<proteinExistence type="predicted"/>
<name>A0A3Q8SAQ5_9BACL</name>
<keyword evidence="2" id="KW-1185">Reference proteome</keyword>
<sequence length="77" mass="8850">MIPFEKALPYDIIMGDVYVPKCPFCGQENVLLPMKPHEVQNVHEGKKKLLVFPCCKNKLTLLDSDQDYLLTDTVVRK</sequence>
<protein>
    <submittedName>
        <fullName evidence="1">Uncharacterized protein</fullName>
    </submittedName>
</protein>
<dbReference type="RefSeq" id="WP_125082296.1">
    <property type="nucleotide sequence ID" value="NZ_CP034248.1"/>
</dbReference>
<dbReference type="AlphaFoldDB" id="A0A3Q8SAQ5"/>
<gene>
    <name evidence="1" type="ORF">EIM92_08610</name>
</gene>
<dbReference type="Proteomes" id="UP000273145">
    <property type="component" value="Chromosome"/>
</dbReference>
<evidence type="ECO:0000313" key="2">
    <source>
        <dbReference type="Proteomes" id="UP000273145"/>
    </source>
</evidence>
<dbReference type="OrthoDB" id="2889126at2"/>
<evidence type="ECO:0000313" key="1">
    <source>
        <dbReference type="EMBL" id="AZK46230.1"/>
    </source>
</evidence>
<organism evidence="1 2">
    <name type="scientific">Paenibacillus lentus</name>
    <dbReference type="NCBI Taxonomy" id="1338368"/>
    <lineage>
        <taxon>Bacteria</taxon>
        <taxon>Bacillati</taxon>
        <taxon>Bacillota</taxon>
        <taxon>Bacilli</taxon>
        <taxon>Bacillales</taxon>
        <taxon>Paenibacillaceae</taxon>
        <taxon>Paenibacillus</taxon>
    </lineage>
</organism>